<dbReference type="Proteomes" id="UP000887572">
    <property type="component" value="Unplaced"/>
</dbReference>
<evidence type="ECO:0000256" key="2">
    <source>
        <dbReference type="SAM" id="MobiDB-lite"/>
    </source>
</evidence>
<dbReference type="GO" id="GO:0003676">
    <property type="term" value="F:nucleic acid binding"/>
    <property type="evidence" value="ECO:0007669"/>
    <property type="project" value="InterPro"/>
</dbReference>
<dbReference type="SUPFAM" id="SSF57756">
    <property type="entry name" value="Retrovirus zinc finger-like domains"/>
    <property type="match status" value="1"/>
</dbReference>
<accession>A0A914I525</accession>
<dbReference type="WBParaSite" id="Gr19_v10_g6686.t3">
    <property type="protein sequence ID" value="Gr19_v10_g6686.t3"/>
    <property type="gene ID" value="Gr19_v10_g6686"/>
</dbReference>
<feature type="domain" description="CCHC-type" evidence="3">
    <location>
        <begin position="260"/>
        <end position="274"/>
    </location>
</feature>
<feature type="compositionally biased region" description="Basic and acidic residues" evidence="2">
    <location>
        <begin position="280"/>
        <end position="297"/>
    </location>
</feature>
<evidence type="ECO:0000313" key="5">
    <source>
        <dbReference type="WBParaSite" id="Gr19_v10_g6686.t3"/>
    </source>
</evidence>
<name>A0A914I525_GLORO</name>
<proteinExistence type="predicted"/>
<dbReference type="SMART" id="SM00343">
    <property type="entry name" value="ZnF_C2HC"/>
    <property type="match status" value="3"/>
</dbReference>
<reference evidence="5" key="1">
    <citation type="submission" date="2022-11" db="UniProtKB">
        <authorList>
            <consortium name="WormBaseParasite"/>
        </authorList>
    </citation>
    <scope>IDENTIFICATION</scope>
</reference>
<evidence type="ECO:0000256" key="1">
    <source>
        <dbReference type="PROSITE-ProRule" id="PRU00047"/>
    </source>
</evidence>
<evidence type="ECO:0000259" key="3">
    <source>
        <dbReference type="PROSITE" id="PS50158"/>
    </source>
</evidence>
<feature type="domain" description="CCHC-type" evidence="3">
    <location>
        <begin position="172"/>
        <end position="186"/>
    </location>
</feature>
<feature type="region of interest" description="Disordered" evidence="2">
    <location>
        <begin position="277"/>
        <end position="297"/>
    </location>
</feature>
<dbReference type="InterPro" id="IPR036875">
    <property type="entry name" value="Znf_CCHC_sf"/>
</dbReference>
<sequence>MAAREINEKQWQQLMQGRNFFGRNSAFFQECKNEWGSMNLLAIAGAADLVVNFGGGSVITDKPELRRRLRKAQIANHSDGFKLNEETEDEQGLIFKRSQVYDSIWNICFGTGSSFTLEQYMREMDEGYFWNVYFQAGAEVDAGLGAEKLCVMIERQLRGVGPKAEREDMLCCYRCGLAGHKANRCPVGGSWSRRQGRLQRHGGLPRCFVCARYTTEHSSENCPYRAVESFQPVNACWKCHMDFAGAECRSTCPRCNMPLRCWNCGISGHKLNECMQPRRASKESRDGQTARAPREAL</sequence>
<dbReference type="GO" id="GO:0019899">
    <property type="term" value="F:enzyme binding"/>
    <property type="evidence" value="ECO:0007669"/>
    <property type="project" value="UniProtKB-ARBA"/>
</dbReference>
<dbReference type="Gene3D" id="4.10.60.10">
    <property type="entry name" value="Zinc finger, CCHC-type"/>
    <property type="match status" value="1"/>
</dbReference>
<evidence type="ECO:0000313" key="4">
    <source>
        <dbReference type="Proteomes" id="UP000887572"/>
    </source>
</evidence>
<dbReference type="InterPro" id="IPR001878">
    <property type="entry name" value="Znf_CCHC"/>
</dbReference>
<organism evidence="4 5">
    <name type="scientific">Globodera rostochiensis</name>
    <name type="common">Golden nematode worm</name>
    <name type="synonym">Heterodera rostochiensis</name>
    <dbReference type="NCBI Taxonomy" id="31243"/>
    <lineage>
        <taxon>Eukaryota</taxon>
        <taxon>Metazoa</taxon>
        <taxon>Ecdysozoa</taxon>
        <taxon>Nematoda</taxon>
        <taxon>Chromadorea</taxon>
        <taxon>Rhabditida</taxon>
        <taxon>Tylenchina</taxon>
        <taxon>Tylenchomorpha</taxon>
        <taxon>Tylenchoidea</taxon>
        <taxon>Heteroderidae</taxon>
        <taxon>Heteroderinae</taxon>
        <taxon>Globodera</taxon>
    </lineage>
</organism>
<keyword evidence="1" id="KW-0863">Zinc-finger</keyword>
<keyword evidence="1" id="KW-0479">Metal-binding</keyword>
<keyword evidence="1" id="KW-0862">Zinc</keyword>
<dbReference type="AlphaFoldDB" id="A0A914I525"/>
<dbReference type="PROSITE" id="PS50158">
    <property type="entry name" value="ZF_CCHC"/>
    <property type="match status" value="2"/>
</dbReference>
<dbReference type="GO" id="GO:0008270">
    <property type="term" value="F:zinc ion binding"/>
    <property type="evidence" value="ECO:0007669"/>
    <property type="project" value="UniProtKB-KW"/>
</dbReference>
<keyword evidence="4" id="KW-1185">Reference proteome</keyword>
<protein>
    <submittedName>
        <fullName evidence="5">CCHC-type domain-containing protein</fullName>
    </submittedName>
</protein>